<keyword evidence="2" id="KW-1185">Reference proteome</keyword>
<comment type="caution">
    <text evidence="1">The sequence shown here is derived from an EMBL/GenBank/DDBJ whole genome shotgun (WGS) entry which is preliminary data.</text>
</comment>
<reference evidence="1" key="2">
    <citation type="journal article" date="2020" name="Nat. Commun.">
        <title>Large-scale genome sequencing of mycorrhizal fungi provides insights into the early evolution of symbiotic traits.</title>
        <authorList>
            <person name="Miyauchi S."/>
            <person name="Kiss E."/>
            <person name="Kuo A."/>
            <person name="Drula E."/>
            <person name="Kohler A."/>
            <person name="Sanchez-Garcia M."/>
            <person name="Morin E."/>
            <person name="Andreopoulos B."/>
            <person name="Barry K.W."/>
            <person name="Bonito G."/>
            <person name="Buee M."/>
            <person name="Carver A."/>
            <person name="Chen C."/>
            <person name="Cichocki N."/>
            <person name="Clum A."/>
            <person name="Culley D."/>
            <person name="Crous P.W."/>
            <person name="Fauchery L."/>
            <person name="Girlanda M."/>
            <person name="Hayes R.D."/>
            <person name="Keri Z."/>
            <person name="LaButti K."/>
            <person name="Lipzen A."/>
            <person name="Lombard V."/>
            <person name="Magnuson J."/>
            <person name="Maillard F."/>
            <person name="Murat C."/>
            <person name="Nolan M."/>
            <person name="Ohm R.A."/>
            <person name="Pangilinan J."/>
            <person name="Pereira M.F."/>
            <person name="Perotto S."/>
            <person name="Peter M."/>
            <person name="Pfister S."/>
            <person name="Riley R."/>
            <person name="Sitrit Y."/>
            <person name="Stielow J.B."/>
            <person name="Szollosi G."/>
            <person name="Zifcakova L."/>
            <person name="Stursova M."/>
            <person name="Spatafora J.W."/>
            <person name="Tedersoo L."/>
            <person name="Vaario L.M."/>
            <person name="Yamada A."/>
            <person name="Yan M."/>
            <person name="Wang P."/>
            <person name="Xu J."/>
            <person name="Bruns T."/>
            <person name="Baldrian P."/>
            <person name="Vilgalys R."/>
            <person name="Dunand C."/>
            <person name="Henrissat B."/>
            <person name="Grigoriev I.V."/>
            <person name="Hibbett D."/>
            <person name="Nagy L.G."/>
            <person name="Martin F.M."/>
        </authorList>
    </citation>
    <scope>NUCLEOTIDE SEQUENCE</scope>
    <source>
        <strain evidence="1">P2</strain>
    </source>
</reference>
<name>A0ACB6ZHU9_THEGA</name>
<gene>
    <name evidence="1" type="ORF">BDM02DRAFT_3186563</name>
</gene>
<organism evidence="1 2">
    <name type="scientific">Thelephora ganbajun</name>
    <name type="common">Ganba fungus</name>
    <dbReference type="NCBI Taxonomy" id="370292"/>
    <lineage>
        <taxon>Eukaryota</taxon>
        <taxon>Fungi</taxon>
        <taxon>Dikarya</taxon>
        <taxon>Basidiomycota</taxon>
        <taxon>Agaricomycotina</taxon>
        <taxon>Agaricomycetes</taxon>
        <taxon>Thelephorales</taxon>
        <taxon>Thelephoraceae</taxon>
        <taxon>Thelephora</taxon>
    </lineage>
</organism>
<dbReference type="Proteomes" id="UP000886501">
    <property type="component" value="Unassembled WGS sequence"/>
</dbReference>
<accession>A0ACB6ZHU9</accession>
<evidence type="ECO:0000313" key="1">
    <source>
        <dbReference type="EMBL" id="KAF9649159.1"/>
    </source>
</evidence>
<proteinExistence type="predicted"/>
<evidence type="ECO:0000313" key="2">
    <source>
        <dbReference type="Proteomes" id="UP000886501"/>
    </source>
</evidence>
<sequence>MSQGALALALSPPMPLLFRVCPLLRGESSIVEEHPSPQPLHRLSTPPQLEVGGLPTLDLNGLTLSRHYARMAQDSLRSSTSFTCRWLSPEDVKFIGGKPIAAGGFTDIWEATHDSRRVVLKSYRYYVTFDLAQVIARFHNEANVCGFLTHRDVGVVSFVGVYSTEAHPFGLVYEYMDGLDLKQYLRNEPNVGRLKLLTDIARCLNRLHDLGIVHGDLQTANILVDKDGTIRIAGLGNAYVLPHSTAWTAEGGTRTDRLSRSCAPELARPGMLSNVPDSTHPTKASDMYAFGVITFEVLTGRPPFYGMIEIAAAYSMLNGNRPPRPDHREVSDRVWYMIERCWNRGEVVTVKREPLVLPLTDGANQQPVSPPNSQSLLSTSSTHRVDVGIDPPQCPAWNDGYCPEGRHCKMLHIHPAVRWRMEAEQEAAKTTNRLIFGNTKVVFGAGCEIKEVTTALESCRVLISNLPAGTTREALEDFITRAGFNHEAFHILVLRMSADQETQEASVTFNDPRHAKTVVEVLDKEEYFDEVLRFELAPAVTPDQMDDWTYNRSSYLEVTFNAPSMRVQAIYPTVEDAIEKAKALNGGYCGGRTVRVTVASPREKHETWTYIKNSIIISNVAIDTPDSEIHHFANPFSIKRFSLRRFKVDTALQKLKDHMQTIGGLKPDDFDVTQNHRKGTILVRGRFDTWEQADRVWQSLQETELEFLARDHAQIFLAFPYQYSLHVPLEHYDAQKEIYDSLQSQHGHDRTAHVVATRHETVGLIQVVGIDKKAVGALKLKVEKIAQGEVVEVWDKFFLNWQGNTFFDQLLRRFKAYVRPDSSRQILRVYGSEAAVNHAQREIKEQMRTLAALDYQMTIEDRCVGFFIRRGMKVLSDMLGEDNVWLNTTSKPHFVSVRGGHDAEHALQKLMSEALKKPLRPSYLDRSQSCPLCFGEPSQPFPLACRHIYCTGCLNHMLISATDGKSAPICCIADEGRCKTQIPLPVIERFISPVRLTQMFENSFRVYLEQHSNEYGFCPTPDCTQIYRVPKEDSAVIQCPACLQT</sequence>
<protein>
    <submittedName>
        <fullName evidence="1">Uncharacterized protein</fullName>
    </submittedName>
</protein>
<dbReference type="EMBL" id="MU118002">
    <property type="protein sequence ID" value="KAF9649159.1"/>
    <property type="molecule type" value="Genomic_DNA"/>
</dbReference>
<reference evidence="1" key="1">
    <citation type="submission" date="2019-10" db="EMBL/GenBank/DDBJ databases">
        <authorList>
            <consortium name="DOE Joint Genome Institute"/>
            <person name="Kuo A."/>
            <person name="Miyauchi S."/>
            <person name="Kiss E."/>
            <person name="Drula E."/>
            <person name="Kohler A."/>
            <person name="Sanchez-Garcia M."/>
            <person name="Andreopoulos B."/>
            <person name="Barry K.W."/>
            <person name="Bonito G."/>
            <person name="Buee M."/>
            <person name="Carver A."/>
            <person name="Chen C."/>
            <person name="Cichocki N."/>
            <person name="Clum A."/>
            <person name="Culley D."/>
            <person name="Crous P.W."/>
            <person name="Fauchery L."/>
            <person name="Girlanda M."/>
            <person name="Hayes R."/>
            <person name="Keri Z."/>
            <person name="Labutti K."/>
            <person name="Lipzen A."/>
            <person name="Lombard V."/>
            <person name="Magnuson J."/>
            <person name="Maillard F."/>
            <person name="Morin E."/>
            <person name="Murat C."/>
            <person name="Nolan M."/>
            <person name="Ohm R."/>
            <person name="Pangilinan J."/>
            <person name="Pereira M."/>
            <person name="Perotto S."/>
            <person name="Peter M."/>
            <person name="Riley R."/>
            <person name="Sitrit Y."/>
            <person name="Stielow B."/>
            <person name="Szollosi G."/>
            <person name="Zifcakova L."/>
            <person name="Stursova M."/>
            <person name="Spatafora J.W."/>
            <person name="Tedersoo L."/>
            <person name="Vaario L.-M."/>
            <person name="Yamada A."/>
            <person name="Yan M."/>
            <person name="Wang P."/>
            <person name="Xu J."/>
            <person name="Bruns T."/>
            <person name="Baldrian P."/>
            <person name="Vilgalys R."/>
            <person name="Henrissat B."/>
            <person name="Grigoriev I.V."/>
            <person name="Hibbett D."/>
            <person name="Nagy L.G."/>
            <person name="Martin F.M."/>
        </authorList>
    </citation>
    <scope>NUCLEOTIDE SEQUENCE</scope>
    <source>
        <strain evidence="1">P2</strain>
    </source>
</reference>